<gene>
    <name evidence="6" type="primary">rps3</name>
    <name evidence="8" type="ORF">B9Q02_01055</name>
</gene>
<protein>
    <recommendedName>
        <fullName evidence="6">Small ribosomal subunit protein uS3</fullName>
    </recommendedName>
</protein>
<dbReference type="GO" id="GO:0006412">
    <property type="term" value="P:translation"/>
    <property type="evidence" value="ECO:0007669"/>
    <property type="project" value="UniProtKB-UniRule"/>
</dbReference>
<evidence type="ECO:0000256" key="6">
    <source>
        <dbReference type="HAMAP-Rule" id="MF_01309"/>
    </source>
</evidence>
<dbReference type="Pfam" id="PF07650">
    <property type="entry name" value="KH_2"/>
    <property type="match status" value="1"/>
</dbReference>
<evidence type="ECO:0000313" key="8">
    <source>
        <dbReference type="EMBL" id="PSN86780.1"/>
    </source>
</evidence>
<dbReference type="Proteomes" id="UP000240569">
    <property type="component" value="Unassembled WGS sequence"/>
</dbReference>
<reference evidence="8 9" key="1">
    <citation type="submission" date="2017-04" db="EMBL/GenBank/DDBJ databases">
        <title>Novel microbial lineages endemic to geothermal iron-oxide mats fill important gaps in the evolutionary history of Archaea.</title>
        <authorList>
            <person name="Jay Z.J."/>
            <person name="Beam J.P."/>
            <person name="Dlakic M."/>
            <person name="Rusch D.B."/>
            <person name="Kozubal M.A."/>
            <person name="Inskeep W.P."/>
        </authorList>
    </citation>
    <scope>NUCLEOTIDE SEQUENCE [LARGE SCALE GENOMIC DNA]</scope>
    <source>
        <strain evidence="8">BE_D</strain>
    </source>
</reference>
<dbReference type="GO" id="GO:0019843">
    <property type="term" value="F:rRNA binding"/>
    <property type="evidence" value="ECO:0007669"/>
    <property type="project" value="UniProtKB-UniRule"/>
</dbReference>
<dbReference type="EMBL" id="NEXD01000002">
    <property type="protein sequence ID" value="PSN86780.1"/>
    <property type="molecule type" value="Genomic_DNA"/>
</dbReference>
<comment type="function">
    <text evidence="6">Binds the lower part of the 30S subunit head.</text>
</comment>
<dbReference type="FunFam" id="3.30.300.20:FF:000001">
    <property type="entry name" value="30S ribosomal protein S3"/>
    <property type="match status" value="1"/>
</dbReference>
<organism evidence="8 9">
    <name type="scientific">Candidatus Marsarchaeota G1 archaeon BE_D</name>
    <dbReference type="NCBI Taxonomy" id="1978156"/>
    <lineage>
        <taxon>Archaea</taxon>
        <taxon>Candidatus Marsarchaeota</taxon>
        <taxon>Candidatus Marsarchaeota group 1</taxon>
    </lineage>
</organism>
<dbReference type="CDD" id="cd02411">
    <property type="entry name" value="KH-II_30S_S3_arch"/>
    <property type="match status" value="1"/>
</dbReference>
<comment type="caution">
    <text evidence="8">The sequence shown here is derived from an EMBL/GenBank/DDBJ whole genome shotgun (WGS) entry which is preliminary data.</text>
</comment>
<dbReference type="PANTHER" id="PTHR11760:SF32">
    <property type="entry name" value="SMALL RIBOSOMAL SUBUNIT PROTEIN US3"/>
    <property type="match status" value="1"/>
</dbReference>
<dbReference type="AlphaFoldDB" id="A0A2R6AK71"/>
<evidence type="ECO:0000256" key="5">
    <source>
        <dbReference type="ARBA" id="ARBA00023274"/>
    </source>
</evidence>
<dbReference type="InterPro" id="IPR005703">
    <property type="entry name" value="Ribosomal_uS3_euk/arc"/>
</dbReference>
<evidence type="ECO:0000313" key="9">
    <source>
        <dbReference type="Proteomes" id="UP000240569"/>
    </source>
</evidence>
<keyword evidence="2 6" id="KW-0699">rRNA-binding</keyword>
<comment type="subunit">
    <text evidence="6">Part of the 30S ribosomal subunit.</text>
</comment>
<dbReference type="InterPro" id="IPR057258">
    <property type="entry name" value="Ribosomal_uS3"/>
</dbReference>
<dbReference type="SUPFAM" id="SSF54821">
    <property type="entry name" value="Ribosomal protein S3 C-terminal domain"/>
    <property type="match status" value="1"/>
</dbReference>
<dbReference type="InterPro" id="IPR009019">
    <property type="entry name" value="KH_sf_prok-type"/>
</dbReference>
<keyword evidence="4 6" id="KW-0689">Ribosomal protein</keyword>
<sequence>MVTIYKQFINENKRNLLIDEQLEEMYRKAGYQGVIISKVPLGHQVTIYAEKPGIIIGKKGGSIRDLSFLLEQKFGLENPQIEVRPIDNPELNSKIMANRIRFYLERGLPHKRVVFSALDSIMKAGAEGAEVTIRGKLTTERSRFIKLRSGRIHQSGEPASLIDKTVTYVLLKPGIIGIKVKIAKPGVFKPQIAIRQIDQALLANILKERESMTVQEAQVESGVQEQKNETKEVIQTNVVKEGETT</sequence>
<dbReference type="NCBIfam" id="TIGR01008">
    <property type="entry name" value="uS3_euk_arch"/>
    <property type="match status" value="1"/>
</dbReference>
<dbReference type="InterPro" id="IPR001351">
    <property type="entry name" value="Ribosomal_uS3_C"/>
</dbReference>
<dbReference type="PROSITE" id="PS50823">
    <property type="entry name" value="KH_TYPE_2"/>
    <property type="match status" value="1"/>
</dbReference>
<dbReference type="InterPro" id="IPR027488">
    <property type="entry name" value="Ribosomal_uS3_arc"/>
</dbReference>
<dbReference type="GO" id="GO:0022627">
    <property type="term" value="C:cytosolic small ribosomal subunit"/>
    <property type="evidence" value="ECO:0007669"/>
    <property type="project" value="UniProtKB-UniRule"/>
</dbReference>
<dbReference type="Gene3D" id="3.30.1140.32">
    <property type="entry name" value="Ribosomal protein S3, C-terminal domain"/>
    <property type="match status" value="1"/>
</dbReference>
<feature type="domain" description="KH type-2" evidence="7">
    <location>
        <begin position="18"/>
        <end position="87"/>
    </location>
</feature>
<keyword evidence="3 6" id="KW-0694">RNA-binding</keyword>
<keyword evidence="5 6" id="KW-0687">Ribonucleoprotein</keyword>
<dbReference type="HAMAP" id="MF_01309_A">
    <property type="entry name" value="Ribosomal_uS3_A"/>
    <property type="match status" value="1"/>
</dbReference>
<dbReference type="Gene3D" id="3.30.300.20">
    <property type="match status" value="1"/>
</dbReference>
<dbReference type="GO" id="GO:0003735">
    <property type="term" value="F:structural constituent of ribosome"/>
    <property type="evidence" value="ECO:0007669"/>
    <property type="project" value="UniProtKB-UniRule"/>
</dbReference>
<name>A0A2R6AK71_9ARCH</name>
<dbReference type="InterPro" id="IPR036419">
    <property type="entry name" value="Ribosomal_S3_C_sf"/>
</dbReference>
<dbReference type="PANTHER" id="PTHR11760">
    <property type="entry name" value="30S/40S RIBOSOMAL PROTEIN S3"/>
    <property type="match status" value="1"/>
</dbReference>
<evidence type="ECO:0000256" key="1">
    <source>
        <dbReference type="ARBA" id="ARBA00010761"/>
    </source>
</evidence>
<evidence type="ECO:0000256" key="4">
    <source>
        <dbReference type="ARBA" id="ARBA00022980"/>
    </source>
</evidence>
<evidence type="ECO:0000259" key="7">
    <source>
        <dbReference type="PROSITE" id="PS50823"/>
    </source>
</evidence>
<dbReference type="Pfam" id="PF00189">
    <property type="entry name" value="Ribosomal_S3_C"/>
    <property type="match status" value="1"/>
</dbReference>
<dbReference type="InterPro" id="IPR015946">
    <property type="entry name" value="KH_dom-like_a/b"/>
</dbReference>
<dbReference type="NCBIfam" id="NF003219">
    <property type="entry name" value="PRK04191.1"/>
    <property type="match status" value="1"/>
</dbReference>
<evidence type="ECO:0000256" key="2">
    <source>
        <dbReference type="ARBA" id="ARBA00022730"/>
    </source>
</evidence>
<dbReference type="SUPFAM" id="SSF54814">
    <property type="entry name" value="Prokaryotic type KH domain (KH-domain type II)"/>
    <property type="match status" value="1"/>
</dbReference>
<evidence type="ECO:0000256" key="3">
    <source>
        <dbReference type="ARBA" id="ARBA00022884"/>
    </source>
</evidence>
<accession>A0A2R6AK71</accession>
<proteinExistence type="inferred from homology"/>
<dbReference type="InterPro" id="IPR004044">
    <property type="entry name" value="KH_dom_type_2"/>
</dbReference>
<comment type="similarity">
    <text evidence="1 6">Belongs to the universal ribosomal protein uS3 family.</text>
</comment>